<sequence length="765" mass="86275">NNQRIYIAGTTHQYLKCDNKLEPQCASKVAIDYSSNSALNQSAREAGATICSAAGIHPYQSGSKTDSGDTRSWDAVVTLHVQNTSDCNGISGWSIIVHAHPEDPNHLDTPPTSWIGDKLLVGSFSENVNANYDGKYFRIPAGQLYLVYQKAHEEKSKDKKVDGVVAHSLSDPKTPSPGAEPQWLLLPDEDLNSENYVLANDGKFKLIETGNILTINNTFIMAYSVGAFFNTSYKLGIAYSDTFLGPYRKVYKKNPDQIWGTSKEKKEVWYLLQGDQEVEGWRYVGDKVWAPGVPTVARIGKDGWVLMFAGYDPDDAPVDEKGHFVGHNRRPYFIDLNVNVPRGVKVLKVDKAKKTLLVEGGIRLRRLNDEANQHGLTMRNLGSIDEQSIVGAISTATHGSSLRHGLLSDSVRSLRIVLANGQAVRCSRDQNQELFKAALVSLGALGIVVEVEFEMIDACNIEWTQTLLPLNEILRTWDNTLWTQKEYTRVWWMPYMKRAIVWSAEKTDQPLRAPVDSWYGGSVGFHTYHNLLALSNWFPSILPWVEWFVFGMQYGFRTGQSTSAVEPLRTGLLMNCLYSQFVNEWALPLSDGPEAIERLSAWLNGEPREKHEIPFSSKGLYVHCPIEVRVSDTSKDPDRVRPYLDNTAEYGPTLYLNATLYRAYLKDPPCRDRYYEAFEWLMRKMGAKPHYAKNFMYTSSEQVQELLGNGLQQWAKVRDEADPEGMFIGEWHRRSLGLGSTRYALEEREVARTKAANGGQLWVGE</sequence>
<dbReference type="Pfam" id="PF04030">
    <property type="entry name" value="ALO"/>
    <property type="match status" value="1"/>
</dbReference>
<evidence type="ECO:0000256" key="3">
    <source>
        <dbReference type="ARBA" id="ARBA00023002"/>
    </source>
</evidence>
<evidence type="ECO:0000313" key="7">
    <source>
        <dbReference type="Proteomes" id="UP000660729"/>
    </source>
</evidence>
<dbReference type="Gene3D" id="3.30.465.10">
    <property type="match status" value="1"/>
</dbReference>
<feature type="non-terminal residue" evidence="6">
    <location>
        <position position="765"/>
    </location>
</feature>
<evidence type="ECO:0000259" key="5">
    <source>
        <dbReference type="PROSITE" id="PS51387"/>
    </source>
</evidence>
<dbReference type="GO" id="GO:0016020">
    <property type="term" value="C:membrane"/>
    <property type="evidence" value="ECO:0007669"/>
    <property type="project" value="InterPro"/>
</dbReference>
<evidence type="ECO:0000256" key="4">
    <source>
        <dbReference type="ARBA" id="ARBA00033418"/>
    </source>
</evidence>
<dbReference type="InterPro" id="IPR007173">
    <property type="entry name" value="ALO_C"/>
</dbReference>
<dbReference type="UniPathway" id="UPA00771">
    <property type="reaction ID" value="UER00766"/>
</dbReference>
<dbReference type="Gene3D" id="2.115.10.20">
    <property type="entry name" value="Glycosyl hydrolase domain, family 43"/>
    <property type="match status" value="1"/>
</dbReference>
<dbReference type="PANTHER" id="PTHR43762:SF1">
    <property type="entry name" value="D-ARABINONO-1,4-LACTONE OXIDASE"/>
    <property type="match status" value="1"/>
</dbReference>
<proteinExistence type="predicted"/>
<dbReference type="InterPro" id="IPR036318">
    <property type="entry name" value="FAD-bd_PCMH-like_sf"/>
</dbReference>
<dbReference type="InterPro" id="IPR006094">
    <property type="entry name" value="Oxid_FAD_bind_N"/>
</dbReference>
<dbReference type="SUPFAM" id="SSF56176">
    <property type="entry name" value="FAD-binding/transporter-associated domain-like"/>
    <property type="match status" value="1"/>
</dbReference>
<organism evidence="6 7">
    <name type="scientific">Pseudocercospora fuligena</name>
    <dbReference type="NCBI Taxonomy" id="685502"/>
    <lineage>
        <taxon>Eukaryota</taxon>
        <taxon>Fungi</taxon>
        <taxon>Dikarya</taxon>
        <taxon>Ascomycota</taxon>
        <taxon>Pezizomycotina</taxon>
        <taxon>Dothideomycetes</taxon>
        <taxon>Dothideomycetidae</taxon>
        <taxon>Mycosphaerellales</taxon>
        <taxon>Mycosphaerellaceae</taxon>
        <taxon>Pseudocercospora</taxon>
    </lineage>
</organism>
<name>A0A8H6RJT5_9PEZI</name>
<evidence type="ECO:0000313" key="6">
    <source>
        <dbReference type="EMBL" id="KAF7192438.1"/>
    </source>
</evidence>
<dbReference type="AlphaFoldDB" id="A0A8H6RJT5"/>
<dbReference type="GO" id="GO:0005739">
    <property type="term" value="C:mitochondrion"/>
    <property type="evidence" value="ECO:0007669"/>
    <property type="project" value="TreeGrafter"/>
</dbReference>
<comment type="caution">
    <text evidence="6">The sequence shown here is derived from an EMBL/GenBank/DDBJ whole genome shotgun (WGS) entry which is preliminary data.</text>
</comment>
<dbReference type="PANTHER" id="PTHR43762">
    <property type="entry name" value="L-GULONOLACTONE OXIDASE"/>
    <property type="match status" value="1"/>
</dbReference>
<evidence type="ECO:0000256" key="2">
    <source>
        <dbReference type="ARBA" id="ARBA00013136"/>
    </source>
</evidence>
<dbReference type="Gene3D" id="3.30.70.2520">
    <property type="match status" value="1"/>
</dbReference>
<dbReference type="InterPro" id="IPR010031">
    <property type="entry name" value="FAD_lactone_oxidase-like"/>
</dbReference>
<dbReference type="InterPro" id="IPR016166">
    <property type="entry name" value="FAD-bd_PCMH"/>
</dbReference>
<feature type="non-terminal residue" evidence="6">
    <location>
        <position position="1"/>
    </location>
</feature>
<dbReference type="EC" id="1.1.3.37" evidence="2"/>
<dbReference type="Proteomes" id="UP000660729">
    <property type="component" value="Unassembled WGS sequence"/>
</dbReference>
<keyword evidence="7" id="KW-1185">Reference proteome</keyword>
<dbReference type="GO" id="GO:0003885">
    <property type="term" value="F:D-arabinono-1,4-lactone oxidase activity"/>
    <property type="evidence" value="ECO:0007669"/>
    <property type="project" value="UniProtKB-EC"/>
</dbReference>
<feature type="domain" description="FAD-binding PCMH-type" evidence="5">
    <location>
        <begin position="251"/>
        <end position="458"/>
    </location>
</feature>
<reference evidence="6" key="1">
    <citation type="submission" date="2020-04" db="EMBL/GenBank/DDBJ databases">
        <title>Draft genome resource of the tomato pathogen Pseudocercospora fuligena.</title>
        <authorList>
            <person name="Zaccaron A."/>
        </authorList>
    </citation>
    <scope>NUCLEOTIDE SEQUENCE</scope>
    <source>
        <strain evidence="6">PF001</strain>
    </source>
</reference>
<dbReference type="SUPFAM" id="SSF75005">
    <property type="entry name" value="Arabinanase/levansucrase/invertase"/>
    <property type="match status" value="1"/>
</dbReference>
<dbReference type="GO" id="GO:0071949">
    <property type="term" value="F:FAD binding"/>
    <property type="evidence" value="ECO:0007669"/>
    <property type="project" value="InterPro"/>
</dbReference>
<dbReference type="InterPro" id="IPR016169">
    <property type="entry name" value="FAD-bd_PCMH_sub2"/>
</dbReference>
<gene>
    <name evidence="6" type="ORF">HII31_06228</name>
</gene>
<dbReference type="PROSITE" id="PS51387">
    <property type="entry name" value="FAD_PCMH"/>
    <property type="match status" value="1"/>
</dbReference>
<protein>
    <recommendedName>
        <fullName evidence="2">D-arabinono-1,4-lactone oxidase</fullName>
        <ecNumber evidence="2">1.1.3.37</ecNumber>
    </recommendedName>
    <alternativeName>
        <fullName evidence="4">L-galactono-gamma-lactone oxidase</fullName>
    </alternativeName>
</protein>
<dbReference type="InterPro" id="IPR023296">
    <property type="entry name" value="Glyco_hydro_beta-prop_sf"/>
</dbReference>
<dbReference type="Pfam" id="PF01565">
    <property type="entry name" value="FAD_binding_4"/>
    <property type="match status" value="1"/>
</dbReference>
<comment type="pathway">
    <text evidence="1">Cofactor biosynthesis; D-erythroascorbate biosynthesis; dehydro-D-arabinono-1,4-lactone from D-arabinose: step 2/2.</text>
</comment>
<evidence type="ECO:0000256" key="1">
    <source>
        <dbReference type="ARBA" id="ARBA00005083"/>
    </source>
</evidence>
<dbReference type="EMBL" id="JABCIY010000137">
    <property type="protein sequence ID" value="KAF7192438.1"/>
    <property type="molecule type" value="Genomic_DNA"/>
</dbReference>
<keyword evidence="3" id="KW-0560">Oxidoreductase</keyword>
<dbReference type="OrthoDB" id="610608at2759"/>
<accession>A0A8H6RJT5</accession>